<dbReference type="FunFam" id="2.10.25.10:FF:000135">
    <property type="entry name" value="Laminin subunit beta 4"/>
    <property type="match status" value="1"/>
</dbReference>
<evidence type="ECO:0000256" key="8">
    <source>
        <dbReference type="ARBA" id="ARBA00023054"/>
    </source>
</evidence>
<evidence type="ECO:0000256" key="10">
    <source>
        <dbReference type="ARBA" id="ARBA00023180"/>
    </source>
</evidence>
<dbReference type="WBParaSite" id="TMUE_1000004144.1">
    <property type="protein sequence ID" value="TMUE_1000004144.1"/>
    <property type="gene ID" value="WBGene00289801"/>
</dbReference>
<dbReference type="Gene3D" id="2.40.50.120">
    <property type="match status" value="1"/>
</dbReference>
<dbReference type="GO" id="GO:0005576">
    <property type="term" value="C:extracellular region"/>
    <property type="evidence" value="ECO:0007669"/>
    <property type="project" value="TreeGrafter"/>
</dbReference>
<feature type="disulfide bond" evidence="13">
    <location>
        <begin position="765"/>
        <end position="774"/>
    </location>
</feature>
<dbReference type="InterPro" id="IPR013320">
    <property type="entry name" value="ConA-like_dom_sf"/>
</dbReference>
<dbReference type="STRING" id="70415.A0A5S6QAB5"/>
<dbReference type="SUPFAM" id="SSF50242">
    <property type="entry name" value="TIMP-like"/>
    <property type="match status" value="1"/>
</dbReference>
<sequence length="1310" mass="144018">MTSDDDSLFAHRLFVVIVNEKDRDFRQDSGEREQWLADGAAIILVSLKCSTRPLTFGQAYAHCSPVGMISFGNVVTLTFYIGLLAVEVDDLRKSDCNDVSRSSEEAYRSADVVLSGTVLQINVLPWARSLRAVVRVRRLWKGEWALPKHRPHMDIVVERFGDQRFCPGHIAVKDTKIFFLRKMGVLTFRLNWTVAPINLETIEALDSMKIGVRNYAAKKIDKIGCEKVRCDFKATCQVNEAGNLPECVCRFQCENITKPVCGTDHITYPNECELYSAQCAKQQKVSVLYRQACETVSPCDSVKCLYGSHCKELVSNKTAQCVCPEECPAEEQNATGQLVCGDDGLDYISMCEMERRSCDMQRPIKVKLLRKCDPCSNVTCPEYTICKVGADGTARCRCSDRCPTELNPVCASNNRTYRNACFMNVESCRTYQELSVLYEGFCQPNRGPCRKHQCIFGQTCSRTIDGSHACMCQFNCQPIFNPVCGKDGRTYDNECQLLKAACELGRYNSIQHAGHCLSGECARMRCSNGGKCVLRNGEAICACPLCNYVYAPVCASNRLTYENECEMKRHACITQNQLFVLYKGICDGCENVVCDYYGSCVSRTVGFGECRCPSVEDCKMDNETVCGTDGITYLNVCALKQAACKQRAFVMVASKGPCDYCRGKRCNRQGSCVDDDCACPTDCARPGSLREMVCASDGHLYQSICYMRKAACRKATALQAVSFERCNWNSTMANAKTRSKDLVLCLCNRLGSLNEECDRDGKCHCRKHVVGEQCDQCEPGFWGFRLNAVSSVGCIPCNCSSSGSLRTDCEQTSGRCVCKPGVIGLKCDKCLVDSESFGSSGCQSVPTKFLANYKPSKAISAPLKISSYSSTVEDTKAIANVEPFTTTNGSLKAAVETAKLRDNGFGMSENGRSLQMAKFRGQGYVAVHDVHTWDSQSRQKFDLYFCPKQLDGVILHTVSVNESGQYDGGDFFSLLLTNGKLFVQFNLGAGVSRIGPSWTIATNKWHRIIVQRNLSSIALTMNGQTQAVNSPVGLNQLNIHPNVVYFGGIPNNTVVPLAAPLYTGFHGFLHHIVVDSVKPISLLGQKNVLHQVGEVDYPLCSTEGCITECRCVPNQNSFNQTCSDSFAITADVQMKLGENFGAVYYSLARSSEKGCQPHRYTVTLNTTFLDGTVVAELLGDGDSEKLVALSLLNGLPTVFVKSAGKVRPLVQSGIFVADGLWHELTLTRVNVEVAIYVDGQATVNRVVRLDDGGFCQSSKLLIGGFHHLVSNAAIGLPDVLNACVKNLLIQDMPVNFKLDSVESVGVPAVC</sequence>
<dbReference type="InterPro" id="IPR002049">
    <property type="entry name" value="LE_dom"/>
</dbReference>
<dbReference type="CDD" id="cd00110">
    <property type="entry name" value="LamG"/>
    <property type="match status" value="2"/>
</dbReference>
<keyword evidence="18" id="KW-1185">Reference proteome</keyword>
<keyword evidence="2" id="KW-0964">Secreted</keyword>
<dbReference type="Pfam" id="PF02210">
    <property type="entry name" value="Laminin_G_2"/>
    <property type="match status" value="1"/>
</dbReference>
<dbReference type="PRINTS" id="PR00011">
    <property type="entry name" value="EGFLAMININ"/>
</dbReference>
<dbReference type="PROSITE" id="PS50025">
    <property type="entry name" value="LAM_G_DOMAIN"/>
    <property type="match status" value="2"/>
</dbReference>
<evidence type="ECO:0000256" key="3">
    <source>
        <dbReference type="ARBA" id="ARBA00022530"/>
    </source>
</evidence>
<dbReference type="InterPro" id="IPR050653">
    <property type="entry name" value="Prot_Inhib_GrowthFact_Antg"/>
</dbReference>
<feature type="domain" description="Kazal-like" evidence="17">
    <location>
        <begin position="322"/>
        <end position="377"/>
    </location>
</feature>
<feature type="domain" description="Laminin EGF-like" evidence="15">
    <location>
        <begin position="745"/>
        <end position="796"/>
    </location>
</feature>
<keyword evidence="9 13" id="KW-1015">Disulfide bond</keyword>
<dbReference type="PANTHER" id="PTHR10913:SF45">
    <property type="entry name" value="FOLLISTATIN, ISOFORM A-RELATED"/>
    <property type="match status" value="1"/>
</dbReference>
<name>A0A5S6QAB5_TRIMR</name>
<dbReference type="InterPro" id="IPR004850">
    <property type="entry name" value="NtA_dom"/>
</dbReference>
<dbReference type="WBParaSite" id="TMUE_1000004144.2">
    <property type="protein sequence ID" value="TMUE_1000004144.2"/>
    <property type="gene ID" value="WBGene00289801"/>
</dbReference>
<dbReference type="GO" id="GO:0043113">
    <property type="term" value="P:receptor clustering"/>
    <property type="evidence" value="ECO:0007669"/>
    <property type="project" value="InterPro"/>
</dbReference>
<dbReference type="SMART" id="SM00274">
    <property type="entry name" value="FOLN"/>
    <property type="match status" value="5"/>
</dbReference>
<evidence type="ECO:0000256" key="4">
    <source>
        <dbReference type="ARBA" id="ARBA00022690"/>
    </source>
</evidence>
<feature type="domain" description="Kazal-like" evidence="17">
    <location>
        <begin position="667"/>
        <end position="728"/>
    </location>
</feature>
<dbReference type="InterPro" id="IPR001791">
    <property type="entry name" value="Laminin_G"/>
</dbReference>
<dbReference type="GO" id="GO:0043236">
    <property type="term" value="F:laminin binding"/>
    <property type="evidence" value="ECO:0007669"/>
    <property type="project" value="InterPro"/>
</dbReference>
<feature type="disulfide bond" evidence="13">
    <location>
        <begin position="745"/>
        <end position="757"/>
    </location>
</feature>
<evidence type="ECO:0000256" key="1">
    <source>
        <dbReference type="ARBA" id="ARBA00004498"/>
    </source>
</evidence>
<keyword evidence="4" id="KW-0646">Protease inhibitor</keyword>
<dbReference type="Gene3D" id="3.30.60.30">
    <property type="match status" value="7"/>
</dbReference>
<organism evidence="18 19">
    <name type="scientific">Trichuris muris</name>
    <name type="common">Mouse whipworm</name>
    <dbReference type="NCBI Taxonomy" id="70415"/>
    <lineage>
        <taxon>Eukaryota</taxon>
        <taxon>Metazoa</taxon>
        <taxon>Ecdysozoa</taxon>
        <taxon>Nematoda</taxon>
        <taxon>Enoplea</taxon>
        <taxon>Dorylaimia</taxon>
        <taxon>Trichinellida</taxon>
        <taxon>Trichuridae</taxon>
        <taxon>Trichuris</taxon>
    </lineage>
</organism>
<dbReference type="InterPro" id="IPR036058">
    <property type="entry name" value="Kazal_dom_sf"/>
</dbReference>
<dbReference type="Pfam" id="PF00054">
    <property type="entry name" value="Laminin_G_1"/>
    <property type="match status" value="1"/>
</dbReference>
<evidence type="ECO:0000256" key="7">
    <source>
        <dbReference type="ARBA" id="ARBA00022900"/>
    </source>
</evidence>
<dbReference type="PROSITE" id="PS51121">
    <property type="entry name" value="NTA"/>
    <property type="match status" value="1"/>
</dbReference>
<dbReference type="PROSITE" id="PS50027">
    <property type="entry name" value="EGF_LAM_2"/>
    <property type="match status" value="2"/>
</dbReference>
<dbReference type="Proteomes" id="UP000046395">
    <property type="component" value="Unassembled WGS sequence"/>
</dbReference>
<keyword evidence="10" id="KW-0325">Glycoprotein</keyword>
<feature type="domain" description="Laminin G" evidence="14">
    <location>
        <begin position="1132"/>
        <end position="1310"/>
    </location>
</feature>
<dbReference type="GO" id="GO:0005886">
    <property type="term" value="C:plasma membrane"/>
    <property type="evidence" value="ECO:0007669"/>
    <property type="project" value="GOC"/>
</dbReference>
<feature type="domain" description="Kazal-like" evidence="17">
    <location>
        <begin position="397"/>
        <end position="444"/>
    </location>
</feature>
<feature type="domain" description="Kazal-like" evidence="17">
    <location>
        <begin position="604"/>
        <end position="660"/>
    </location>
</feature>
<keyword evidence="11 13" id="KW-0424">Laminin EGF-like domain</keyword>
<proteinExistence type="predicted"/>
<reference evidence="18" key="2">
    <citation type="submission" date="2014-03" db="EMBL/GenBank/DDBJ databases">
        <title>The whipworm genome and dual-species transcriptomics of an intimate host-pathogen interaction.</title>
        <authorList>
            <person name="Foth B.J."/>
            <person name="Tsai I.J."/>
            <person name="Reid A.J."/>
            <person name="Bancroft A.J."/>
            <person name="Nichol S."/>
            <person name="Tracey A."/>
            <person name="Holroyd N."/>
            <person name="Cotton J.A."/>
            <person name="Stanley E.J."/>
            <person name="Zarowiecki M."/>
            <person name="Liu J.Z."/>
            <person name="Huckvale T."/>
            <person name="Cooper P.J."/>
            <person name="Grencis R.K."/>
            <person name="Berriman M."/>
        </authorList>
    </citation>
    <scope>NUCLEOTIDE SEQUENCE [LARGE SCALE GENOMIC DNA]</scope>
    <source>
        <strain evidence="18">Edinburgh</strain>
    </source>
</reference>
<feature type="domain" description="Kazal-like" evidence="17">
    <location>
        <begin position="542"/>
        <end position="588"/>
    </location>
</feature>
<dbReference type="InterPro" id="IPR003645">
    <property type="entry name" value="Fol_N"/>
</dbReference>
<feature type="domain" description="Kazal-like" evidence="17">
    <location>
        <begin position="471"/>
        <end position="518"/>
    </location>
</feature>
<accession>A0A5S6QAB5</accession>
<dbReference type="Gene3D" id="2.10.25.10">
    <property type="entry name" value="Laminin"/>
    <property type="match status" value="2"/>
</dbReference>
<dbReference type="Gene3D" id="2.60.120.200">
    <property type="match status" value="2"/>
</dbReference>
<dbReference type="PROSITE" id="PS51465">
    <property type="entry name" value="KAZAL_2"/>
    <property type="match status" value="7"/>
</dbReference>
<feature type="disulfide bond" evidence="13">
    <location>
        <begin position="818"/>
        <end position="827"/>
    </location>
</feature>
<feature type="disulfide bond" evidence="13">
    <location>
        <begin position="799"/>
        <end position="816"/>
    </location>
</feature>
<dbReference type="SMART" id="SM00180">
    <property type="entry name" value="EGF_Lam"/>
    <property type="match status" value="2"/>
</dbReference>
<evidence type="ECO:0000256" key="13">
    <source>
        <dbReference type="PROSITE-ProRule" id="PRU00460"/>
    </source>
</evidence>
<evidence type="ECO:0000256" key="12">
    <source>
        <dbReference type="PROSITE-ProRule" id="PRU00122"/>
    </source>
</evidence>
<dbReference type="SMART" id="SM00282">
    <property type="entry name" value="LamG"/>
    <property type="match status" value="2"/>
</dbReference>
<keyword evidence="8" id="KW-0175">Coiled coil</keyword>
<dbReference type="InterPro" id="IPR008993">
    <property type="entry name" value="TIMP-like_OB-fold"/>
</dbReference>
<dbReference type="InterPro" id="IPR002350">
    <property type="entry name" value="Kazal_dom"/>
</dbReference>
<keyword evidence="7" id="KW-0722">Serine protease inhibitor</keyword>
<reference evidence="19" key="3">
    <citation type="submission" date="2019-12" db="UniProtKB">
        <authorList>
            <consortium name="WormBaseParasite"/>
        </authorList>
    </citation>
    <scope>IDENTIFICATION</scope>
</reference>
<evidence type="ECO:0000259" key="14">
    <source>
        <dbReference type="PROSITE" id="PS50025"/>
    </source>
</evidence>
<comment type="subcellular location">
    <subcellularLocation>
        <location evidence="1">Secreted</location>
        <location evidence="1">Extracellular space</location>
        <location evidence="1">Extracellular matrix</location>
    </subcellularLocation>
</comment>
<dbReference type="PROSITE" id="PS01248">
    <property type="entry name" value="EGF_LAM_1"/>
    <property type="match status" value="1"/>
</dbReference>
<evidence type="ECO:0000313" key="18">
    <source>
        <dbReference type="Proteomes" id="UP000046395"/>
    </source>
</evidence>
<dbReference type="CDD" id="cd00055">
    <property type="entry name" value="EGF_Lam"/>
    <property type="match status" value="2"/>
</dbReference>
<keyword evidence="5" id="KW-0677">Repeat</keyword>
<dbReference type="Pfam" id="PF03146">
    <property type="entry name" value="NtA"/>
    <property type="match status" value="1"/>
</dbReference>
<evidence type="ECO:0000259" key="17">
    <source>
        <dbReference type="PROSITE" id="PS51465"/>
    </source>
</evidence>
<dbReference type="Pfam" id="PF07648">
    <property type="entry name" value="Kazal_2"/>
    <property type="match status" value="7"/>
</dbReference>
<evidence type="ECO:0000313" key="19">
    <source>
        <dbReference type="WBParaSite" id="TMUE_1000004144.1"/>
    </source>
</evidence>
<evidence type="ECO:0000256" key="6">
    <source>
        <dbReference type="ARBA" id="ARBA00022782"/>
    </source>
</evidence>
<protein>
    <submittedName>
        <fullName evidence="19">Agrin</fullName>
    </submittedName>
</protein>
<feature type="domain" description="Laminin EGF-like" evidence="15">
    <location>
        <begin position="797"/>
        <end position="844"/>
    </location>
</feature>
<dbReference type="FunFam" id="3.30.60.30:FF:000024">
    <property type="entry name" value="Transmembrane agrin"/>
    <property type="match status" value="1"/>
</dbReference>
<evidence type="ECO:0000256" key="2">
    <source>
        <dbReference type="ARBA" id="ARBA00022525"/>
    </source>
</evidence>
<reference evidence="18" key="1">
    <citation type="submission" date="2013-11" db="EMBL/GenBank/DDBJ databases">
        <authorList>
            <person name="Aslett M."/>
        </authorList>
    </citation>
    <scope>NUCLEOTIDE SEQUENCE [LARGE SCALE GENOMIC DNA]</scope>
    <source>
        <strain evidence="18">Edinburgh</strain>
    </source>
</reference>
<feature type="domain" description="Laminin G" evidence="14">
    <location>
        <begin position="914"/>
        <end position="1105"/>
    </location>
</feature>
<feature type="disulfide bond" evidence="12">
    <location>
        <begin position="1283"/>
        <end position="1310"/>
    </location>
</feature>
<feature type="domain" description="Kazal-like" evidence="17">
    <location>
        <begin position="241"/>
        <end position="295"/>
    </location>
</feature>
<evidence type="ECO:0000259" key="16">
    <source>
        <dbReference type="PROSITE" id="PS51121"/>
    </source>
</evidence>
<comment type="caution">
    <text evidence="13">Lacks conserved residue(s) required for the propagation of feature annotation.</text>
</comment>
<feature type="domain" description="NtA" evidence="16">
    <location>
        <begin position="96"/>
        <end position="219"/>
    </location>
</feature>
<dbReference type="PANTHER" id="PTHR10913">
    <property type="entry name" value="FOLLISTATIN-RELATED"/>
    <property type="match status" value="1"/>
</dbReference>
<keyword evidence="3" id="KW-0272">Extracellular matrix</keyword>
<dbReference type="GO" id="GO:0030154">
    <property type="term" value="P:cell differentiation"/>
    <property type="evidence" value="ECO:0007669"/>
    <property type="project" value="UniProtKB-KW"/>
</dbReference>
<evidence type="ECO:0000259" key="15">
    <source>
        <dbReference type="PROSITE" id="PS50027"/>
    </source>
</evidence>
<dbReference type="SUPFAM" id="SSF57196">
    <property type="entry name" value="EGF/Laminin"/>
    <property type="match status" value="2"/>
</dbReference>
<evidence type="ECO:0000256" key="9">
    <source>
        <dbReference type="ARBA" id="ARBA00023157"/>
    </source>
</evidence>
<dbReference type="SUPFAM" id="SSF49899">
    <property type="entry name" value="Concanavalin A-like lectins/glucanases"/>
    <property type="match status" value="2"/>
</dbReference>
<evidence type="ECO:0000256" key="11">
    <source>
        <dbReference type="ARBA" id="ARBA00023292"/>
    </source>
</evidence>
<dbReference type="Pfam" id="PF00053">
    <property type="entry name" value="EGF_laminin"/>
    <property type="match status" value="2"/>
</dbReference>
<feature type="disulfide bond" evidence="13">
    <location>
        <begin position="797"/>
        <end position="809"/>
    </location>
</feature>
<keyword evidence="6" id="KW-0221">Differentiation</keyword>
<dbReference type="SUPFAM" id="SSF100895">
    <property type="entry name" value="Kazal-type serine protease inhibitors"/>
    <property type="match status" value="7"/>
</dbReference>
<dbReference type="CDD" id="cd00104">
    <property type="entry name" value="KAZAL_FS"/>
    <property type="match status" value="6"/>
</dbReference>
<evidence type="ECO:0000256" key="5">
    <source>
        <dbReference type="ARBA" id="ARBA00022737"/>
    </source>
</evidence>
<dbReference type="SMART" id="SM00280">
    <property type="entry name" value="KAZAL"/>
    <property type="match status" value="7"/>
</dbReference>